<dbReference type="OMA" id="NRREDIR"/>
<dbReference type="EMBL" id="CP039375">
    <property type="protein sequence ID" value="QCD65916.1"/>
    <property type="molecule type" value="Genomic_DNA"/>
</dbReference>
<evidence type="ECO:0000313" key="4">
    <source>
        <dbReference type="Proteomes" id="UP000297053"/>
    </source>
</evidence>
<keyword evidence="2" id="KW-1133">Transmembrane helix</keyword>
<sequence>MSLVRKFTVVVVTLLLASTLVTGNLLAAAHLTVLDPGFTQTTIEEEGGYQLVENATVATASGQVSDGVAEGVDTEALLREGIDRPYLANQTERNVAATYAYLHGNSETLNLTVDTVPLKSGLSAAVEQQVRNATVPELLAQSETELDGPVDESTVEQMTANESGYAAAKADFRDEVRDRVLDEAVERAWQNTSNDEKLALVIPDYDPREYTEDEKEQLVADNETEIRAALRERIESERGDEIDGEVDAQLAEINESVAPSDADSDGLDAATTDMRATFAEALTTDMSYQTFQSEIDGHKAAAAAAVGDRTEAQLDEQLPDTLDLTEDMEPATRQSLEDAQTAVTWLDRLVFVLPLVGLALVGLLYYATRSVQTVAGSLGVSLVIAGLPIYLALGPLQSFVERSVTRQIAAGGEASAEPMVELFLGIVGQLFGRVGTVSLAFALAGGVVVAAWLLFRYDVIGGGDERTAAEAAAAADAEAMAQTESETSESTAAEEPTATGETDEASSATTDE</sequence>
<dbReference type="RefSeq" id="WP_015762298.1">
    <property type="nucleotide sequence ID" value="NZ_CP039375.1"/>
</dbReference>
<keyword evidence="2" id="KW-0812">Transmembrane</keyword>
<accession>A0A4D6KLF2</accession>
<evidence type="ECO:0000256" key="1">
    <source>
        <dbReference type="SAM" id="MobiDB-lite"/>
    </source>
</evidence>
<organism evidence="3 4">
    <name type="scientific">Halomicrobium mukohataei</name>
    <dbReference type="NCBI Taxonomy" id="57705"/>
    <lineage>
        <taxon>Archaea</taxon>
        <taxon>Methanobacteriati</taxon>
        <taxon>Methanobacteriota</taxon>
        <taxon>Stenosarchaea group</taxon>
        <taxon>Halobacteria</taxon>
        <taxon>Halobacteriales</taxon>
        <taxon>Haloarculaceae</taxon>
        <taxon>Halomicrobium</taxon>
    </lineage>
</organism>
<dbReference type="Proteomes" id="UP000297053">
    <property type="component" value="Chromosome"/>
</dbReference>
<reference evidence="3 4" key="1">
    <citation type="submission" date="2019-04" db="EMBL/GenBank/DDBJ databases">
        <title>Complete genome sequence of Arthrobacter sp. ZXY-2 associated with effective atrazine degradation and salt adaptation.</title>
        <authorList>
            <person name="Zhao X."/>
        </authorList>
    </citation>
    <scope>NUCLEOTIDE SEQUENCE [LARGE SCALE GENOMIC DNA]</scope>
    <source>
        <strain evidence="4">ZP60</strain>
    </source>
</reference>
<dbReference type="KEGG" id="halz:E5139_09815"/>
<feature type="transmembrane region" description="Helical" evidence="2">
    <location>
        <begin position="374"/>
        <end position="393"/>
    </location>
</feature>
<feature type="region of interest" description="Disordered" evidence="1">
    <location>
        <begin position="471"/>
        <end position="512"/>
    </location>
</feature>
<evidence type="ECO:0000256" key="2">
    <source>
        <dbReference type="SAM" id="Phobius"/>
    </source>
</evidence>
<protein>
    <submittedName>
        <fullName evidence="3">Uncharacterized protein</fullName>
    </submittedName>
</protein>
<reference evidence="3 4" key="2">
    <citation type="submission" date="2019-04" db="EMBL/GenBank/DDBJ databases">
        <authorList>
            <person name="Yang S."/>
            <person name="Wei W."/>
        </authorList>
    </citation>
    <scope>NUCLEOTIDE SEQUENCE [LARGE SCALE GENOMIC DNA]</scope>
    <source>
        <strain evidence="4">ZP60</strain>
    </source>
</reference>
<dbReference type="GeneID" id="42179233"/>
<proteinExistence type="predicted"/>
<feature type="compositionally biased region" description="Low complexity" evidence="1">
    <location>
        <begin position="471"/>
        <end position="500"/>
    </location>
</feature>
<gene>
    <name evidence="3" type="ORF">E5139_09815</name>
</gene>
<feature type="transmembrane region" description="Helical" evidence="2">
    <location>
        <begin position="349"/>
        <end position="367"/>
    </location>
</feature>
<dbReference type="AlphaFoldDB" id="A0A4D6KLF2"/>
<feature type="transmembrane region" description="Helical" evidence="2">
    <location>
        <begin position="430"/>
        <end position="455"/>
    </location>
</feature>
<name>A0A4D6KLF2_9EURY</name>
<evidence type="ECO:0000313" key="3">
    <source>
        <dbReference type="EMBL" id="QCD65916.1"/>
    </source>
</evidence>
<keyword evidence="2" id="KW-0472">Membrane</keyword>